<dbReference type="InterPro" id="IPR023796">
    <property type="entry name" value="Serpin_dom"/>
</dbReference>
<dbReference type="InterPro" id="IPR035979">
    <property type="entry name" value="RBD_domain_sf"/>
</dbReference>
<dbReference type="GO" id="GO:0004867">
    <property type="term" value="F:serine-type endopeptidase inhibitor activity"/>
    <property type="evidence" value="ECO:0007669"/>
    <property type="project" value="InterPro"/>
</dbReference>
<dbReference type="SUPFAM" id="SSF53187">
    <property type="entry name" value="Zn-dependent exopeptidases"/>
    <property type="match status" value="1"/>
</dbReference>
<keyword evidence="3" id="KW-0597">Phosphoprotein</keyword>
<dbReference type="Gene3D" id="2.30.39.10">
    <property type="entry name" value="Alpha-1-antitrypsin, domain 1"/>
    <property type="match status" value="1"/>
</dbReference>
<dbReference type="InterPro" id="IPR036186">
    <property type="entry name" value="Serpin_sf"/>
</dbReference>
<dbReference type="Gene3D" id="3.30.70.330">
    <property type="match status" value="1"/>
</dbReference>
<gene>
    <name evidence="13" type="ORF">IFM89_013899</name>
</gene>
<evidence type="ECO:0000313" key="14">
    <source>
        <dbReference type="Proteomes" id="UP000631114"/>
    </source>
</evidence>
<dbReference type="GO" id="GO:0005615">
    <property type="term" value="C:extracellular space"/>
    <property type="evidence" value="ECO:0007669"/>
    <property type="project" value="InterPro"/>
</dbReference>
<evidence type="ECO:0000256" key="11">
    <source>
        <dbReference type="RuleBase" id="RU000411"/>
    </source>
</evidence>
<evidence type="ECO:0000256" key="2">
    <source>
        <dbReference type="ARBA" id="ARBA00009500"/>
    </source>
</evidence>
<dbReference type="PROSITE" id="PS00115">
    <property type="entry name" value="RNA_POL_II_REPEAT"/>
    <property type="match status" value="1"/>
</dbReference>
<evidence type="ECO:0000256" key="9">
    <source>
        <dbReference type="ARBA" id="ARBA00023242"/>
    </source>
</evidence>
<keyword evidence="7" id="KW-0238">DNA-binding</keyword>
<dbReference type="InterPro" id="IPR042178">
    <property type="entry name" value="Serpin_sf_1"/>
</dbReference>
<dbReference type="GO" id="GO:0046872">
    <property type="term" value="F:metal ion binding"/>
    <property type="evidence" value="ECO:0007669"/>
    <property type="project" value="UniProtKB-KW"/>
</dbReference>
<dbReference type="AlphaFoldDB" id="A0A835HBH7"/>
<dbReference type="GO" id="GO:0003677">
    <property type="term" value="F:DNA binding"/>
    <property type="evidence" value="ECO:0007669"/>
    <property type="project" value="UniProtKB-KW"/>
</dbReference>
<dbReference type="OrthoDB" id="1063785at2759"/>
<comment type="subcellular location">
    <subcellularLocation>
        <location evidence="1">Nucleus</location>
    </subcellularLocation>
</comment>
<dbReference type="EMBL" id="JADFTS010000007">
    <property type="protein sequence ID" value="KAF9596851.1"/>
    <property type="molecule type" value="Genomic_DNA"/>
</dbReference>
<evidence type="ECO:0000256" key="8">
    <source>
        <dbReference type="ARBA" id="ARBA00023163"/>
    </source>
</evidence>
<evidence type="ECO:0000256" key="10">
    <source>
        <dbReference type="PROSITE-ProRule" id="PRU00176"/>
    </source>
</evidence>
<keyword evidence="6" id="KW-0862">Zinc</keyword>
<dbReference type="GO" id="GO:0005634">
    <property type="term" value="C:nucleus"/>
    <property type="evidence" value="ECO:0007669"/>
    <property type="project" value="UniProtKB-SubCell"/>
</dbReference>
<dbReference type="SMART" id="SM00093">
    <property type="entry name" value="SERPIN"/>
    <property type="match status" value="1"/>
</dbReference>
<evidence type="ECO:0000259" key="12">
    <source>
        <dbReference type="PROSITE" id="PS50102"/>
    </source>
</evidence>
<evidence type="ECO:0000313" key="13">
    <source>
        <dbReference type="EMBL" id="KAF9596851.1"/>
    </source>
</evidence>
<dbReference type="GO" id="GO:0003723">
    <property type="term" value="F:RNA binding"/>
    <property type="evidence" value="ECO:0007669"/>
    <property type="project" value="UniProtKB-UniRule"/>
</dbReference>
<keyword evidence="14" id="KW-1185">Reference proteome</keyword>
<dbReference type="PROSITE" id="PS50102">
    <property type="entry name" value="RRM"/>
    <property type="match status" value="1"/>
</dbReference>
<dbReference type="Gene3D" id="3.30.497.10">
    <property type="entry name" value="Antithrombin, subunit I, domain 2"/>
    <property type="match status" value="2"/>
</dbReference>
<comment type="caution">
    <text evidence="13">The sequence shown here is derived from an EMBL/GenBank/DDBJ whole genome shotgun (WGS) entry which is preliminary data.</text>
</comment>
<proteinExistence type="inferred from homology"/>
<dbReference type="Proteomes" id="UP000631114">
    <property type="component" value="Unassembled WGS sequence"/>
</dbReference>
<dbReference type="SUPFAM" id="SSF54928">
    <property type="entry name" value="RNA-binding domain, RBD"/>
    <property type="match status" value="1"/>
</dbReference>
<dbReference type="SUPFAM" id="SSF56574">
    <property type="entry name" value="Serpins"/>
    <property type="match status" value="2"/>
</dbReference>
<keyword evidence="10" id="KW-0694">RNA-binding</keyword>
<dbReference type="InterPro" id="IPR012677">
    <property type="entry name" value="Nucleotide-bd_a/b_plait_sf"/>
</dbReference>
<feature type="domain" description="RRM" evidence="12">
    <location>
        <begin position="4"/>
        <end position="86"/>
    </location>
</feature>
<sequence length="899" mass="99375">METSKIAVRPVPPTRTEKDFRQYFETYGHVTDIEVKYNESSYYPRCPRHLGVVVISFDTEEAVEKVMQETLHVVSGVPVQVNRYPLYNPTMAGYSPTSNTAYSPTSPPYNPTIPRYSPTSSTSYSPTSPSYNPTIHGCSPTSPAIVVHSPTINAGAVSGRCVVGNPRLLARGRPDALRSPYNAYVSDPSIPFACRQIAKDLALGVAKDKNFVFSPCSIQLALSFLTNGSSGSTLKELLTFLEAQNLDDLNSVAWKFIETLTGSTDGGPILSFVGGVWVDQSRTLKPTFITLAERIYKAKAESVDFRNKAIEITEEVNKWAEEATNGLIKSVIPHPLDPDTVLVLANALYFKGRWMKPFRKSATKDSKFNLLDGNSVEVPFVTSHDNQRIDTFEDFKVLGLPYKSSKDNKATFSMYIILPNKVDGLWPIIEQVGSDPLFLEKYVQVTLLEYSMNSIMLLLYKLQTVNRTFSGTGAGMDIVVSSIRAYVSALKKMFDFSRTSKKIPVLGLFIECSRACREYTRRRPFGFGVISFDTEAAVEKVMHQTFHELDGKQVEDLALGKAKDKNFVFSPCSIQLALTFLTNGSSGSTLKELLEFLDAKNLDDLNSVAMKFIEILTGSTDGGPILSFVGGVWVDQSCTLKPTFVTVAEEIYKGKAESVDFQNKEEAASRLQELGKDTVIDAGMFDGSLGIVCAVSAVKVLKIEGKLENIRRPIKVIAFSDEEGVRFQTACLGSAVLAGTLPVSALLISDKRFNRLTQFIHGIMLLFFTLSLMDKTSFSGATVQHALKENSFESTEESLLQLKYKEGSVWDYITAYAGTLTAYHQIYVYSYRSQSLFDFCLFFPKVHIEQGPVLESLGLPLGVVNSIAGQTRLKAQWPLSQQLGAYLLPALLPDPLPQL</sequence>
<evidence type="ECO:0000256" key="7">
    <source>
        <dbReference type="ARBA" id="ARBA00023125"/>
    </source>
</evidence>
<dbReference type="Gene3D" id="3.40.630.10">
    <property type="entry name" value="Zn peptidases"/>
    <property type="match status" value="1"/>
</dbReference>
<dbReference type="InterPro" id="IPR042185">
    <property type="entry name" value="Serpin_sf_2"/>
</dbReference>
<organism evidence="13 14">
    <name type="scientific">Coptis chinensis</name>
    <dbReference type="NCBI Taxonomy" id="261450"/>
    <lineage>
        <taxon>Eukaryota</taxon>
        <taxon>Viridiplantae</taxon>
        <taxon>Streptophyta</taxon>
        <taxon>Embryophyta</taxon>
        <taxon>Tracheophyta</taxon>
        <taxon>Spermatophyta</taxon>
        <taxon>Magnoliopsida</taxon>
        <taxon>Ranunculales</taxon>
        <taxon>Ranunculaceae</taxon>
        <taxon>Coptidoideae</taxon>
        <taxon>Coptis</taxon>
    </lineage>
</organism>
<evidence type="ECO:0000256" key="3">
    <source>
        <dbReference type="ARBA" id="ARBA00022553"/>
    </source>
</evidence>
<dbReference type="InterPro" id="IPR000504">
    <property type="entry name" value="RRM_dom"/>
</dbReference>
<keyword evidence="4" id="KW-0479">Metal-binding</keyword>
<evidence type="ECO:0000256" key="1">
    <source>
        <dbReference type="ARBA" id="ARBA00004123"/>
    </source>
</evidence>
<keyword evidence="8" id="KW-0804">Transcription</keyword>
<dbReference type="PANTHER" id="PTHR11461">
    <property type="entry name" value="SERINE PROTEASE INHIBITOR, SERPIN"/>
    <property type="match status" value="1"/>
</dbReference>
<dbReference type="SMART" id="SM00360">
    <property type="entry name" value="RRM"/>
    <property type="match status" value="1"/>
</dbReference>
<dbReference type="InterPro" id="IPR000215">
    <property type="entry name" value="Serpin_fam"/>
</dbReference>
<evidence type="ECO:0000256" key="5">
    <source>
        <dbReference type="ARBA" id="ARBA00022737"/>
    </source>
</evidence>
<dbReference type="PANTHER" id="PTHR11461:SF211">
    <property type="entry name" value="GH10112P-RELATED"/>
    <property type="match status" value="1"/>
</dbReference>
<evidence type="ECO:0000256" key="6">
    <source>
        <dbReference type="ARBA" id="ARBA00022833"/>
    </source>
</evidence>
<dbReference type="GO" id="GO:0006366">
    <property type="term" value="P:transcription by RNA polymerase II"/>
    <property type="evidence" value="ECO:0007669"/>
    <property type="project" value="InterPro"/>
</dbReference>
<dbReference type="Pfam" id="PF00079">
    <property type="entry name" value="Serpin"/>
    <property type="match status" value="2"/>
</dbReference>
<evidence type="ECO:0000256" key="4">
    <source>
        <dbReference type="ARBA" id="ARBA00022723"/>
    </source>
</evidence>
<dbReference type="InterPro" id="IPR000684">
    <property type="entry name" value="RNA_pol_II_repeat_euk"/>
</dbReference>
<comment type="similarity">
    <text evidence="2 11">Belongs to the serpin family.</text>
</comment>
<name>A0A835HBH7_9MAGN</name>
<reference evidence="13 14" key="1">
    <citation type="submission" date="2020-10" db="EMBL/GenBank/DDBJ databases">
        <title>The Coptis chinensis genome and diversification of protoberbering-type alkaloids.</title>
        <authorList>
            <person name="Wang B."/>
            <person name="Shu S."/>
            <person name="Song C."/>
            <person name="Liu Y."/>
        </authorList>
    </citation>
    <scope>NUCLEOTIDE SEQUENCE [LARGE SCALE GENOMIC DNA]</scope>
    <source>
        <strain evidence="13">HL-2020</strain>
        <tissue evidence="13">Leaf</tissue>
    </source>
</reference>
<accession>A0A835HBH7</accession>
<protein>
    <recommendedName>
        <fullName evidence="12">RRM domain-containing protein</fullName>
    </recommendedName>
</protein>
<keyword evidence="9" id="KW-0539">Nucleus</keyword>
<keyword evidence="5" id="KW-0677">Repeat</keyword>